<keyword evidence="3" id="KW-1185">Reference proteome</keyword>
<evidence type="ECO:0000313" key="3">
    <source>
        <dbReference type="Proteomes" id="UP000692954"/>
    </source>
</evidence>
<evidence type="ECO:0000313" key="2">
    <source>
        <dbReference type="EMBL" id="CAD8092115.1"/>
    </source>
</evidence>
<gene>
    <name evidence="2" type="ORF">PSON_ATCC_30995.1.T0580235</name>
</gene>
<name>A0A8S1NS58_9CILI</name>
<dbReference type="EMBL" id="CAJJDN010000058">
    <property type="protein sequence ID" value="CAD8092115.1"/>
    <property type="molecule type" value="Genomic_DNA"/>
</dbReference>
<protein>
    <recommendedName>
        <fullName evidence="4">Transmembrane protein</fullName>
    </recommendedName>
</protein>
<dbReference type="AlphaFoldDB" id="A0A8S1NS58"/>
<dbReference type="Proteomes" id="UP000692954">
    <property type="component" value="Unassembled WGS sequence"/>
</dbReference>
<reference evidence="2" key="1">
    <citation type="submission" date="2021-01" db="EMBL/GenBank/DDBJ databases">
        <authorList>
            <consortium name="Genoscope - CEA"/>
            <person name="William W."/>
        </authorList>
    </citation>
    <scope>NUCLEOTIDE SEQUENCE</scope>
</reference>
<comment type="caution">
    <text evidence="2">The sequence shown here is derived from an EMBL/GenBank/DDBJ whole genome shotgun (WGS) entry which is preliminary data.</text>
</comment>
<organism evidence="2 3">
    <name type="scientific">Paramecium sonneborni</name>
    <dbReference type="NCBI Taxonomy" id="65129"/>
    <lineage>
        <taxon>Eukaryota</taxon>
        <taxon>Sar</taxon>
        <taxon>Alveolata</taxon>
        <taxon>Ciliophora</taxon>
        <taxon>Intramacronucleata</taxon>
        <taxon>Oligohymenophorea</taxon>
        <taxon>Peniculida</taxon>
        <taxon>Parameciidae</taxon>
        <taxon>Paramecium</taxon>
    </lineage>
</organism>
<dbReference type="OrthoDB" id="294420at2759"/>
<feature type="transmembrane region" description="Helical" evidence="1">
    <location>
        <begin position="751"/>
        <end position="773"/>
    </location>
</feature>
<keyword evidence="1" id="KW-0812">Transmembrane</keyword>
<evidence type="ECO:0008006" key="4">
    <source>
        <dbReference type="Google" id="ProtNLM"/>
    </source>
</evidence>
<keyword evidence="1" id="KW-0472">Membrane</keyword>
<keyword evidence="1" id="KW-1133">Transmembrane helix</keyword>
<proteinExistence type="predicted"/>
<sequence length="799" mass="96374">MLFFLIYITQTLCYLIFEQKGRINNSLHIELNITKEEKQLLDKDFLWFDFQFDFPTPISIQIQNTTTQFLQLLEVKIEEAQYGLFICKDYQLSNLKTEIILDPSPQYQDQWYKYNVQVNKFPRFLTRFQPELGFTKNSSEVFYFINMTYETSGFYLIEINYYYGFGNLELQTCKNEACFNQNNETKLLLNFSQIECIQIYHDSFQDLCSHQLKVTTYNSTYYYLTFKHYSSANVQYVKPNRITQIETLNKEASLVLDDLNELNFIYLNQKIKAIQFSQNSRKHFYNNVIILLKEQQNFQDWDQNFYIQSTSHQNLTLQYINTIQILYLNSNFRLEQEENSYQFFCVHTIFSEFVFEIFVYDYELLVQIYFSNQTQFPNEHQNQFELIESNIKTIQMNGNNKQYIGIKTKQRTIEYQLYIREPIFYHLNLFQLRTINYCKTCQMEFKYLSKSNGEMQFHIYYHQMKYEEDHSLFEIKFIENGKFIRQSQTYHSKNYLRLSLLMEEGLLYTIITRSKIQQDIELKITDTKILDIKIEEDISSIDFKVEIFKLENNNNNIYYFYFKEDIQEKIEILNRDGESEIKKIASNYYEVLFINKQKDSFFIYFMIAGINSQITFQVQEKSCEIIKTISNHIFLSPLKYQQELKSLILSTQIIDCEQLKCDELEISKILIITKIVYKNKTNEYTKGYYNLSQYHETLNELYEPIQNIQSIQLIASINSNNNNFNFSSNEYQLLLKNQIMLQRQEPQLKNLLFAIVYIVFIIFLGYIVFKMIFRKKVSIFPKRVKNYEDEEESIQIDDL</sequence>
<accession>A0A8S1NS58</accession>
<evidence type="ECO:0000256" key="1">
    <source>
        <dbReference type="SAM" id="Phobius"/>
    </source>
</evidence>